<evidence type="ECO:0000259" key="1">
    <source>
        <dbReference type="Pfam" id="PF13472"/>
    </source>
</evidence>
<sequence length="296" mass="32104">MVPTKTTTAKITATAKNVLLAPIYIYQGHKVKRDTVRLPEPVGDRCGHIQLNTINGFTTSNLPTLRLMIVGDSAAAGVGSQTQQQALAGQLIPALQQQSAIHTQFDEIIWSLQASTGLTSFDILRRLYVLASPSQPIDVMVLSVGVNDTTANVSSAKWRQQLEDIIAIAQRKFGVRQLIFCSLPPMAKMPALPSPLSGFIGAKAASLDGILQRVCNQHIYHQNKGVHYLAADFTQMAKENTHKDGANGAPFDASVMFASDGFHPSSLTYGYWAQQLADQIANLLDHSADKSYVNCN</sequence>
<dbReference type="STRING" id="45610.AOC03_05095"/>
<protein>
    <submittedName>
        <fullName evidence="2">G-D-S-L lipolytic protein</fullName>
    </submittedName>
</protein>
<dbReference type="Proteomes" id="UP000059847">
    <property type="component" value="Chromosome"/>
</dbReference>
<dbReference type="InterPro" id="IPR013830">
    <property type="entry name" value="SGNH_hydro"/>
</dbReference>
<keyword evidence="3" id="KW-1185">Reference proteome</keyword>
<reference evidence="2 3" key="1">
    <citation type="submission" date="2015-09" db="EMBL/GenBank/DDBJ databases">
        <title>Complete genome of Psychrobacter urativorans R10.10B.</title>
        <authorList>
            <person name="See-Too W.S."/>
            <person name="Chan K.G."/>
        </authorList>
    </citation>
    <scope>NUCLEOTIDE SEQUENCE [LARGE SCALE GENOMIC DNA]</scope>
    <source>
        <strain evidence="2 3">R10.10B</strain>
    </source>
</reference>
<organism evidence="2 3">
    <name type="scientific">Psychrobacter urativorans</name>
    <dbReference type="NCBI Taxonomy" id="45610"/>
    <lineage>
        <taxon>Bacteria</taxon>
        <taxon>Pseudomonadati</taxon>
        <taxon>Pseudomonadota</taxon>
        <taxon>Gammaproteobacteria</taxon>
        <taxon>Moraxellales</taxon>
        <taxon>Moraxellaceae</taxon>
        <taxon>Psychrobacter</taxon>
    </lineage>
</organism>
<gene>
    <name evidence="2" type="ORF">AOC03_05095</name>
</gene>
<evidence type="ECO:0000313" key="2">
    <source>
        <dbReference type="EMBL" id="ALF60759.1"/>
    </source>
</evidence>
<dbReference type="SUPFAM" id="SSF52266">
    <property type="entry name" value="SGNH hydrolase"/>
    <property type="match status" value="1"/>
</dbReference>
<dbReference type="GO" id="GO:0016788">
    <property type="term" value="F:hydrolase activity, acting on ester bonds"/>
    <property type="evidence" value="ECO:0007669"/>
    <property type="project" value="UniProtKB-ARBA"/>
</dbReference>
<dbReference type="EMBL" id="CP012678">
    <property type="protein sequence ID" value="ALF60759.1"/>
    <property type="molecule type" value="Genomic_DNA"/>
</dbReference>
<dbReference type="InterPro" id="IPR036514">
    <property type="entry name" value="SGNH_hydro_sf"/>
</dbReference>
<evidence type="ECO:0000313" key="3">
    <source>
        <dbReference type="Proteomes" id="UP000059847"/>
    </source>
</evidence>
<dbReference type="AlphaFoldDB" id="A0A0M4T9K1"/>
<name>A0A0M4T9K1_9GAMM</name>
<feature type="domain" description="SGNH hydrolase-type esterase" evidence="1">
    <location>
        <begin position="70"/>
        <end position="269"/>
    </location>
</feature>
<dbReference type="Gene3D" id="3.40.50.1110">
    <property type="entry name" value="SGNH hydrolase"/>
    <property type="match status" value="1"/>
</dbReference>
<dbReference type="Pfam" id="PF13472">
    <property type="entry name" value="Lipase_GDSL_2"/>
    <property type="match status" value="1"/>
</dbReference>
<accession>A0A0M4T9K1</accession>
<dbReference type="KEGG" id="pur:AOC03_05095"/>
<proteinExistence type="predicted"/>
<dbReference type="CDD" id="cd01836">
    <property type="entry name" value="FeeA_FeeB_like"/>
    <property type="match status" value="1"/>
</dbReference>